<dbReference type="GO" id="GO:0008168">
    <property type="term" value="F:methyltransferase activity"/>
    <property type="evidence" value="ECO:0007669"/>
    <property type="project" value="UniProtKB-KW"/>
</dbReference>
<name>W0DKY7_9GAMM</name>
<dbReference type="PANTHER" id="PTHR20974">
    <property type="entry name" value="UPF0585 PROTEIN CG18661"/>
    <property type="match status" value="1"/>
</dbReference>
<accession>W0DKY7</accession>
<evidence type="ECO:0000313" key="1">
    <source>
        <dbReference type="EMBL" id="AHE99121.1"/>
    </source>
</evidence>
<keyword evidence="2" id="KW-1185">Reference proteome</keyword>
<keyword evidence="1" id="KW-0808">Transferase</keyword>
<dbReference type="EMBL" id="CP007029">
    <property type="protein sequence ID" value="AHE99121.1"/>
    <property type="molecule type" value="Genomic_DNA"/>
</dbReference>
<proteinExistence type="predicted"/>
<dbReference type="PANTHER" id="PTHR20974:SF0">
    <property type="entry name" value="UPF0585 PROTEIN CG18661"/>
    <property type="match status" value="1"/>
</dbReference>
<sequence length="198" mass="21418">MQRPFAESAEQNKGPILEVLREWFGAPGNVLEIGSGTGQHAVHFAAALPHLEWQPSDVAAHLGGIEAWRAAAGLANLRPARALDVATGPWPDEVFDYAYTANTAHIMHWREVLAMLAGVAQVLRGGGVFAMYGPFSVDGRQTAASNAAFDAALRRSDPGMGVRDLADLRNAAQRCELELVGQVAMPVNNLTLIWRRQR</sequence>
<evidence type="ECO:0000313" key="2">
    <source>
        <dbReference type="Proteomes" id="UP000005289"/>
    </source>
</evidence>
<protein>
    <submittedName>
        <fullName evidence="1">Methylase</fullName>
    </submittedName>
</protein>
<dbReference type="InterPro" id="IPR010342">
    <property type="entry name" value="DUF938"/>
</dbReference>
<dbReference type="Pfam" id="PF06080">
    <property type="entry name" value="DUF938"/>
    <property type="match status" value="1"/>
</dbReference>
<dbReference type="GO" id="GO:0032259">
    <property type="term" value="P:methylation"/>
    <property type="evidence" value="ECO:0007669"/>
    <property type="project" value="UniProtKB-KW"/>
</dbReference>
<dbReference type="Proteomes" id="UP000005289">
    <property type="component" value="Chromosome"/>
</dbReference>
<keyword evidence="1" id="KW-0489">Methyltransferase</keyword>
<gene>
    <name evidence="1" type="ORF">THITH_13595</name>
</gene>
<dbReference type="STRING" id="713585.THITH_13595"/>
<dbReference type="Gene3D" id="3.40.50.150">
    <property type="entry name" value="Vaccinia Virus protein VP39"/>
    <property type="match status" value="1"/>
</dbReference>
<dbReference type="CDD" id="cd02440">
    <property type="entry name" value="AdoMet_MTases"/>
    <property type="match status" value="1"/>
</dbReference>
<dbReference type="AlphaFoldDB" id="W0DKY7"/>
<dbReference type="HOGENOM" id="CLU_067698_2_0_6"/>
<reference evidence="1 2" key="1">
    <citation type="submission" date="2013-12" db="EMBL/GenBank/DDBJ databases">
        <authorList>
            <consortium name="DOE Joint Genome Institute"/>
            <person name="Muyzer G."/>
            <person name="Huntemann M."/>
            <person name="Han J."/>
            <person name="Chen A."/>
            <person name="Kyrpides N."/>
            <person name="Mavromatis K."/>
            <person name="Markowitz V."/>
            <person name="Palaniappan K."/>
            <person name="Ivanova N."/>
            <person name="Schaumberg A."/>
            <person name="Pati A."/>
            <person name="Liolios K."/>
            <person name="Nordberg H.P."/>
            <person name="Cantor M.N."/>
            <person name="Hua S.X."/>
            <person name="Woyke T."/>
        </authorList>
    </citation>
    <scope>NUCLEOTIDE SEQUENCE [LARGE SCALE GENOMIC DNA]</scope>
    <source>
        <strain evidence="1 2">ARh 1</strain>
    </source>
</reference>
<dbReference type="InterPro" id="IPR029063">
    <property type="entry name" value="SAM-dependent_MTases_sf"/>
</dbReference>
<organism evidence="1 2">
    <name type="scientific">Thioalkalivibrio paradoxus ARh 1</name>
    <dbReference type="NCBI Taxonomy" id="713585"/>
    <lineage>
        <taxon>Bacteria</taxon>
        <taxon>Pseudomonadati</taxon>
        <taxon>Pseudomonadota</taxon>
        <taxon>Gammaproteobacteria</taxon>
        <taxon>Chromatiales</taxon>
        <taxon>Ectothiorhodospiraceae</taxon>
        <taxon>Thioalkalivibrio</taxon>
    </lineage>
</organism>
<dbReference type="SUPFAM" id="SSF53335">
    <property type="entry name" value="S-adenosyl-L-methionine-dependent methyltransferases"/>
    <property type="match status" value="1"/>
</dbReference>
<dbReference type="KEGG" id="tti:THITH_13595"/>